<keyword evidence="3 6" id="KW-0812">Transmembrane</keyword>
<evidence type="ECO:0000256" key="3">
    <source>
        <dbReference type="ARBA" id="ARBA00022692"/>
    </source>
</evidence>
<evidence type="ECO:0000256" key="5">
    <source>
        <dbReference type="ARBA" id="ARBA00023136"/>
    </source>
</evidence>
<dbReference type="InterPro" id="IPR001851">
    <property type="entry name" value="ABC_transp_permease"/>
</dbReference>
<sequence length="323" mass="33553">MKEKMNFNEIIRKYNLAILLVVFILISAILSPNFLTLGNFLNLLQQASIPGIVAIGMTLVILLGGIDLSVGSVLAFSGMIASIIVEKMNGSGASILLGCLAGIAVGTAMGLLTGVLIARFNLPDFIASLAMMEIGRGAALLTTSGNPVFGLGDAFHILGGGFLFGRVAISGLFWIILTAIFAFMLKYSIFGRSLFAIGGNREAAMLSGIKTKRNYALTYMISGLLSGFAGVLTASWMSTGQPTAGNGYELDAIAASVIGGASLSGGIGSIGGTFGGVFLLQIITNIFNLVGLPSYYQRIAKGAIIIFALLLNQFVSKGKGGKE</sequence>
<feature type="transmembrane region" description="Helical" evidence="6">
    <location>
        <begin position="163"/>
        <end position="185"/>
    </location>
</feature>
<keyword evidence="5 6" id="KW-0472">Membrane</keyword>
<feature type="transmembrane region" description="Helical" evidence="6">
    <location>
        <begin position="51"/>
        <end position="84"/>
    </location>
</feature>
<feature type="transmembrane region" description="Helical" evidence="6">
    <location>
        <begin position="295"/>
        <end position="315"/>
    </location>
</feature>
<feature type="transmembrane region" description="Helical" evidence="6">
    <location>
        <begin position="215"/>
        <end position="237"/>
    </location>
</feature>
<name>A0A4R3K3X8_9FIRM</name>
<dbReference type="RefSeq" id="WP_132382215.1">
    <property type="nucleotide sequence ID" value="NZ_DAIPCY010000030.1"/>
</dbReference>
<dbReference type="PANTHER" id="PTHR32196:SF72">
    <property type="entry name" value="RIBOSE IMPORT PERMEASE PROTEIN RBSC"/>
    <property type="match status" value="1"/>
</dbReference>
<gene>
    <name evidence="7" type="ORF">EDD59_11758</name>
</gene>
<accession>A0A4R3K3X8</accession>
<dbReference type="GO" id="GO:0022857">
    <property type="term" value="F:transmembrane transporter activity"/>
    <property type="evidence" value="ECO:0007669"/>
    <property type="project" value="InterPro"/>
</dbReference>
<feature type="transmembrane region" description="Helical" evidence="6">
    <location>
        <begin position="12"/>
        <end position="31"/>
    </location>
</feature>
<keyword evidence="8" id="KW-1185">Reference proteome</keyword>
<dbReference type="EMBL" id="SLZZ01000017">
    <property type="protein sequence ID" value="TCS77449.1"/>
    <property type="molecule type" value="Genomic_DNA"/>
</dbReference>
<comment type="caution">
    <text evidence="7">The sequence shown here is derived from an EMBL/GenBank/DDBJ whole genome shotgun (WGS) entry which is preliminary data.</text>
</comment>
<feature type="transmembrane region" description="Helical" evidence="6">
    <location>
        <begin position="257"/>
        <end position="283"/>
    </location>
</feature>
<evidence type="ECO:0000313" key="8">
    <source>
        <dbReference type="Proteomes" id="UP000295726"/>
    </source>
</evidence>
<dbReference type="CDD" id="cd06579">
    <property type="entry name" value="TM_PBP1_transp_AraH_like"/>
    <property type="match status" value="1"/>
</dbReference>
<comment type="subcellular location">
    <subcellularLocation>
        <location evidence="1">Cell membrane</location>
        <topology evidence="1">Multi-pass membrane protein</topology>
    </subcellularLocation>
</comment>
<feature type="transmembrane region" description="Helical" evidence="6">
    <location>
        <begin position="96"/>
        <end position="118"/>
    </location>
</feature>
<evidence type="ECO:0000256" key="4">
    <source>
        <dbReference type="ARBA" id="ARBA00022989"/>
    </source>
</evidence>
<keyword evidence="4 6" id="KW-1133">Transmembrane helix</keyword>
<protein>
    <submittedName>
        <fullName evidence="7">Ribose transport system permease protein</fullName>
    </submittedName>
</protein>
<dbReference type="Pfam" id="PF02653">
    <property type="entry name" value="BPD_transp_2"/>
    <property type="match status" value="1"/>
</dbReference>
<evidence type="ECO:0000313" key="7">
    <source>
        <dbReference type="EMBL" id="TCS77449.1"/>
    </source>
</evidence>
<keyword evidence="2" id="KW-1003">Cell membrane</keyword>
<proteinExistence type="predicted"/>
<evidence type="ECO:0000256" key="6">
    <source>
        <dbReference type="SAM" id="Phobius"/>
    </source>
</evidence>
<reference evidence="7 8" key="1">
    <citation type="submission" date="2019-03" db="EMBL/GenBank/DDBJ databases">
        <title>Genomic Encyclopedia of Type Strains, Phase IV (KMG-IV): sequencing the most valuable type-strain genomes for metagenomic binning, comparative biology and taxonomic classification.</title>
        <authorList>
            <person name="Goeker M."/>
        </authorList>
    </citation>
    <scope>NUCLEOTIDE SEQUENCE [LARGE SCALE GENOMIC DNA]</scope>
    <source>
        <strain evidence="7 8">DSM 29489</strain>
    </source>
</reference>
<dbReference type="Proteomes" id="UP000295726">
    <property type="component" value="Unassembled WGS sequence"/>
</dbReference>
<dbReference type="OrthoDB" id="9784538at2"/>
<evidence type="ECO:0000256" key="2">
    <source>
        <dbReference type="ARBA" id="ARBA00022475"/>
    </source>
</evidence>
<organism evidence="7 8">
    <name type="scientific">Muricomes intestini</name>
    <dbReference type="NCBI Taxonomy" id="1796634"/>
    <lineage>
        <taxon>Bacteria</taxon>
        <taxon>Bacillati</taxon>
        <taxon>Bacillota</taxon>
        <taxon>Clostridia</taxon>
        <taxon>Lachnospirales</taxon>
        <taxon>Lachnospiraceae</taxon>
        <taxon>Muricomes</taxon>
    </lineage>
</organism>
<evidence type="ECO:0000256" key="1">
    <source>
        <dbReference type="ARBA" id="ARBA00004651"/>
    </source>
</evidence>
<dbReference type="AlphaFoldDB" id="A0A4R3K3X8"/>
<dbReference type="GO" id="GO:0005886">
    <property type="term" value="C:plasma membrane"/>
    <property type="evidence" value="ECO:0007669"/>
    <property type="project" value="UniProtKB-SubCell"/>
</dbReference>
<dbReference type="PANTHER" id="PTHR32196">
    <property type="entry name" value="ABC TRANSPORTER PERMEASE PROTEIN YPHD-RELATED-RELATED"/>
    <property type="match status" value="1"/>
</dbReference>